<organism evidence="2 3">
    <name type="scientific">Araneus ventricosus</name>
    <name type="common">Orbweaver spider</name>
    <name type="synonym">Epeira ventricosa</name>
    <dbReference type="NCBI Taxonomy" id="182803"/>
    <lineage>
        <taxon>Eukaryota</taxon>
        <taxon>Metazoa</taxon>
        <taxon>Ecdysozoa</taxon>
        <taxon>Arthropoda</taxon>
        <taxon>Chelicerata</taxon>
        <taxon>Arachnida</taxon>
        <taxon>Araneae</taxon>
        <taxon>Araneomorphae</taxon>
        <taxon>Entelegynae</taxon>
        <taxon>Araneoidea</taxon>
        <taxon>Araneidae</taxon>
        <taxon>Araneus</taxon>
    </lineage>
</organism>
<dbReference type="Proteomes" id="UP000499080">
    <property type="component" value="Unassembled WGS sequence"/>
</dbReference>
<feature type="compositionally biased region" description="Basic and acidic residues" evidence="1">
    <location>
        <begin position="25"/>
        <end position="47"/>
    </location>
</feature>
<name>A0A4Y2GKC4_ARAVE</name>
<gene>
    <name evidence="2" type="ORF">AVEN_90406_1</name>
</gene>
<accession>A0A4Y2GKC4</accession>
<reference evidence="2 3" key="1">
    <citation type="journal article" date="2019" name="Sci. Rep.">
        <title>Orb-weaving spider Araneus ventricosus genome elucidates the spidroin gene catalogue.</title>
        <authorList>
            <person name="Kono N."/>
            <person name="Nakamura H."/>
            <person name="Ohtoshi R."/>
            <person name="Moran D.A.P."/>
            <person name="Shinohara A."/>
            <person name="Yoshida Y."/>
            <person name="Fujiwara M."/>
            <person name="Mori M."/>
            <person name="Tomita M."/>
            <person name="Arakawa K."/>
        </authorList>
    </citation>
    <scope>NUCLEOTIDE SEQUENCE [LARGE SCALE GENOMIC DNA]</scope>
</reference>
<evidence type="ECO:0000313" key="3">
    <source>
        <dbReference type="Proteomes" id="UP000499080"/>
    </source>
</evidence>
<dbReference type="AlphaFoldDB" id="A0A4Y2GKC4"/>
<protein>
    <submittedName>
        <fullName evidence="2">Uncharacterized protein</fullName>
    </submittedName>
</protein>
<keyword evidence="3" id="KW-1185">Reference proteome</keyword>
<proteinExistence type="predicted"/>
<dbReference type="EMBL" id="BGPR01001408">
    <property type="protein sequence ID" value="GBM53155.1"/>
    <property type="molecule type" value="Genomic_DNA"/>
</dbReference>
<feature type="region of interest" description="Disordered" evidence="1">
    <location>
        <begin position="20"/>
        <end position="47"/>
    </location>
</feature>
<evidence type="ECO:0000256" key="1">
    <source>
        <dbReference type="SAM" id="MobiDB-lite"/>
    </source>
</evidence>
<comment type="caution">
    <text evidence="2">The sequence shown here is derived from an EMBL/GenBank/DDBJ whole genome shotgun (WGS) entry which is preliminary data.</text>
</comment>
<sequence length="202" mass="22555">MKIGVNEAFGMMHADENTVSNSNRVELRHDRSANDARERDLMEHKTSKEFSSPSHSLAFCSLPLVSPTTGLHQPLTSTYVVMFRWTSLFFNSFGADPYITCDKRMVASNFRANSRSQFTSKTIPMNVTADETLKSFPMDQRSYHSASSSLLARTADRTPKTFALQGDPSRSTRAKSINIPSVIQTLSLYSLPRQVVTSHGII</sequence>
<evidence type="ECO:0000313" key="2">
    <source>
        <dbReference type="EMBL" id="GBM53155.1"/>
    </source>
</evidence>